<reference evidence="1 2" key="1">
    <citation type="submission" date="2017-11" db="EMBL/GenBank/DDBJ databases">
        <title>Bacillus camelliae sp. nov., isolated from pu'er tea.</title>
        <authorList>
            <person name="Niu L."/>
        </authorList>
    </citation>
    <scope>NUCLEOTIDE SEQUENCE [LARGE SCALE GENOMIC DNA]</scope>
    <source>
        <strain evidence="1 2">7578-1</strain>
    </source>
</reference>
<comment type="caution">
    <text evidence="1">The sequence shown here is derived from an EMBL/GenBank/DDBJ whole genome shotgun (WGS) entry which is preliminary data.</text>
</comment>
<accession>A0A2N3LE35</accession>
<gene>
    <name evidence="1" type="ORF">CWO92_22185</name>
</gene>
<sequence>MDLKYWEKQLILYTKGHYPRTDYEKDLVHFPSEFYGLSLEQTYQYNVLHMVTDVYQKLVANGHIQFKLDTFITDIFKRAWWDNGKKEVSYDHILKHMLSEIQNIVILNSGIELGGVDENLYNIIKIDTINN</sequence>
<dbReference type="EMBL" id="PIQO01000026">
    <property type="protein sequence ID" value="PKR82902.1"/>
    <property type="molecule type" value="Genomic_DNA"/>
</dbReference>
<name>A0A2N3LE35_9BACI</name>
<proteinExistence type="predicted"/>
<evidence type="ECO:0000313" key="2">
    <source>
        <dbReference type="Proteomes" id="UP000233440"/>
    </source>
</evidence>
<dbReference type="RefSeq" id="WP_101356390.1">
    <property type="nucleotide sequence ID" value="NZ_PIQO01000026.1"/>
</dbReference>
<dbReference type="AlphaFoldDB" id="A0A2N3LE35"/>
<protein>
    <submittedName>
        <fullName evidence="1">Uncharacterized protein</fullName>
    </submittedName>
</protein>
<dbReference type="Proteomes" id="UP000233440">
    <property type="component" value="Unassembled WGS sequence"/>
</dbReference>
<keyword evidence="2" id="KW-1185">Reference proteome</keyword>
<dbReference type="OrthoDB" id="2941933at2"/>
<evidence type="ECO:0000313" key="1">
    <source>
        <dbReference type="EMBL" id="PKR82902.1"/>
    </source>
</evidence>
<organism evidence="1 2">
    <name type="scientific">Heyndrickxia camelliae</name>
    <dbReference type="NCBI Taxonomy" id="1707093"/>
    <lineage>
        <taxon>Bacteria</taxon>
        <taxon>Bacillati</taxon>
        <taxon>Bacillota</taxon>
        <taxon>Bacilli</taxon>
        <taxon>Bacillales</taxon>
        <taxon>Bacillaceae</taxon>
        <taxon>Heyndrickxia</taxon>
    </lineage>
</organism>